<dbReference type="EMBL" id="NBXE01000030">
    <property type="protein sequence ID" value="RFA25718.1"/>
    <property type="molecule type" value="Genomic_DNA"/>
</dbReference>
<organism evidence="2 3">
    <name type="scientific">Subtercola boreus</name>
    <dbReference type="NCBI Taxonomy" id="120213"/>
    <lineage>
        <taxon>Bacteria</taxon>
        <taxon>Bacillati</taxon>
        <taxon>Actinomycetota</taxon>
        <taxon>Actinomycetes</taxon>
        <taxon>Micrococcales</taxon>
        <taxon>Microbacteriaceae</taxon>
        <taxon>Subtercola</taxon>
    </lineage>
</organism>
<proteinExistence type="predicted"/>
<comment type="caution">
    <text evidence="2">The sequence shown here is derived from an EMBL/GenBank/DDBJ whole genome shotgun (WGS) entry which is preliminary data.</text>
</comment>
<dbReference type="PANTHER" id="PTHR45348">
    <property type="entry name" value="HYPOTHETICAL OXIDOREDUCTASE (EUROFUNG)"/>
    <property type="match status" value="1"/>
</dbReference>
<dbReference type="Pfam" id="PF08240">
    <property type="entry name" value="ADH_N"/>
    <property type="match status" value="1"/>
</dbReference>
<dbReference type="Gene3D" id="3.90.180.10">
    <property type="entry name" value="Medium-chain alcohol dehydrogenases, catalytic domain"/>
    <property type="match status" value="1"/>
</dbReference>
<evidence type="ECO:0000313" key="2">
    <source>
        <dbReference type="EMBL" id="RFA25718.1"/>
    </source>
</evidence>
<dbReference type="InterPro" id="IPR047122">
    <property type="entry name" value="Trans-enoyl_RdTase-like"/>
</dbReference>
<dbReference type="RefSeq" id="WP_116419490.1">
    <property type="nucleotide sequence ID" value="NZ_NBXC01000026.1"/>
</dbReference>
<evidence type="ECO:0000259" key="1">
    <source>
        <dbReference type="SMART" id="SM00829"/>
    </source>
</evidence>
<evidence type="ECO:0000313" key="3">
    <source>
        <dbReference type="Proteomes" id="UP000257080"/>
    </source>
</evidence>
<reference evidence="2 3" key="1">
    <citation type="submission" date="2017-04" db="EMBL/GenBank/DDBJ databases">
        <title>Comparative genome analysis of Subtercola boreus.</title>
        <authorList>
            <person name="Cho Y.-J."/>
            <person name="Cho A."/>
            <person name="Kim O.-S."/>
            <person name="Lee J.-I."/>
        </authorList>
    </citation>
    <scope>NUCLEOTIDE SEQUENCE [LARGE SCALE GENOMIC DNA]</scope>
    <source>
        <strain evidence="2 3">P28004</strain>
    </source>
</reference>
<dbReference type="CDD" id="cd08249">
    <property type="entry name" value="enoyl_reductase_like"/>
    <property type="match status" value="1"/>
</dbReference>
<accession>A0A3E0WB14</accession>
<dbReference type="SUPFAM" id="SSF51735">
    <property type="entry name" value="NAD(P)-binding Rossmann-fold domains"/>
    <property type="match status" value="1"/>
</dbReference>
<dbReference type="Gene3D" id="3.40.50.720">
    <property type="entry name" value="NAD(P)-binding Rossmann-like Domain"/>
    <property type="match status" value="1"/>
</dbReference>
<dbReference type="SMART" id="SM00829">
    <property type="entry name" value="PKS_ER"/>
    <property type="match status" value="1"/>
</dbReference>
<protein>
    <submittedName>
        <fullName evidence="2">Zn-dependent oxidoreductase</fullName>
    </submittedName>
</protein>
<name>A0A3E0WB14_9MICO</name>
<dbReference type="SUPFAM" id="SSF50129">
    <property type="entry name" value="GroES-like"/>
    <property type="match status" value="1"/>
</dbReference>
<dbReference type="OrthoDB" id="9801186at2"/>
<dbReference type="Proteomes" id="UP000257080">
    <property type="component" value="Unassembled WGS sequence"/>
</dbReference>
<dbReference type="InterPro" id="IPR013154">
    <property type="entry name" value="ADH-like_N"/>
</dbReference>
<dbReference type="InterPro" id="IPR020843">
    <property type="entry name" value="ER"/>
</dbReference>
<sequence length="378" mass="39365">MPINSAAVLPAHHADFIVQPARYTPPGPHELVVRNRAVAVNPLDAIKQSTGDLMFRWLPYPSVLGEDVAGEVVEVGSDVTRFRVGDRVVAYAVGMEKERNHESEGAFQLFTVVSDQLAAPIPASLSFVEAAVLPLAISTAASALFQDDQLGLRHPVGSATGVSAAPLAEGATVVVWGGSTSVGSNAVQLAVAAGYRVISTASPRNHERVRHLGASDVFDYASPTVVRDIAALLAGIPVAGVLAVGTGSAEPAVAIAVATGAKRVALASPSVSLESLPRRRGLSLALVKSGLGLVGGNTALQARCRVHGIRARFVWGSSLMNNEVGPMLWERFLPAALAEGRYAAAPEPRVIGEGLDQVQVAIDTLRRGVSAQKLVVML</sequence>
<dbReference type="InterPro" id="IPR011032">
    <property type="entry name" value="GroES-like_sf"/>
</dbReference>
<gene>
    <name evidence="2" type="ORF">B7R25_13500</name>
</gene>
<dbReference type="PANTHER" id="PTHR45348:SF2">
    <property type="entry name" value="ZINC-TYPE ALCOHOL DEHYDROGENASE-LIKE PROTEIN C2E1P3.01"/>
    <property type="match status" value="1"/>
</dbReference>
<dbReference type="InterPro" id="IPR036291">
    <property type="entry name" value="NAD(P)-bd_dom_sf"/>
</dbReference>
<feature type="domain" description="Enoyl reductase (ER)" evidence="1">
    <location>
        <begin position="11"/>
        <end position="376"/>
    </location>
</feature>
<dbReference type="AlphaFoldDB" id="A0A3E0WB14"/>
<dbReference type="GO" id="GO:0016651">
    <property type="term" value="F:oxidoreductase activity, acting on NAD(P)H"/>
    <property type="evidence" value="ECO:0007669"/>
    <property type="project" value="InterPro"/>
</dbReference>